<feature type="transmembrane region" description="Helical" evidence="1">
    <location>
        <begin position="797"/>
        <end position="817"/>
    </location>
</feature>
<feature type="transmembrane region" description="Helical" evidence="1">
    <location>
        <begin position="189"/>
        <end position="210"/>
    </location>
</feature>
<evidence type="ECO:0000256" key="1">
    <source>
        <dbReference type="SAM" id="Phobius"/>
    </source>
</evidence>
<keyword evidence="3" id="KW-1185">Reference proteome</keyword>
<sequence>MFRISFKLKPITVQIADEESFPEYFEMGTELMEAKYVCPYCHNDQKIGTKQYEYDLQLETKRNSRTSLVLSRQLLQKLYMKTTRDGRKFVFRLPAMQYPESFAVVSQIKQLTVREALTFHPINLKLITLAILGENVTRSSFFHWGLKVPQILIKDPHETHICRIHLDPDYYTFLTCHEDIQSKIDFKAYILPFEFSVWIATIALMVLMYITMNVMSSITLGSNPLRFRLMLEMFGLFLNAGVELSPLLMSKPLRGILTIWLFMCLILNTAYRGDSFSKIVAPAKIQRATKFSDIISNFSIYSRAKKGNHFWKFPFRDIGRKWMETALHDALQVRNRGGQFENPQFLKERGSLIIKLSRQLIPISNNEYLRNSSQEIISRLGSCRSTAIIVHSVELRQLFKEIYNQYKAHHIYMGEQRLFEKKITIITDESGGNYYNRKLSWLEYSGLQGFWSKLLKVFHDGIIYTPTKRDQPTAPALLFLDNHAIFRTTRIKRTKCNTVTFFTERYTDFVPTKYIRVAMMTSENNVLQQHYLFLIFLYGNFGGIQMKPMVPYQSDPLYRDHLIIIHRLTFAIIYNAKSYSNHSPKEISMGNDIFEVIFICEYCIRSNSHYNLAVHNVENTVKTIVLYRKEMDKTVLSAGSNGKQFAYNLDLGMALTSSKDLSKLKQWYYAKSLFDVQKSQLKPEQVLLLVLAETIPSLQGFENLTQSYKGTSMYLPFFKIERIDIYASYNNMVLLDTSHYTFLGCIGYRPHEHIINTVNAAHILAVGIVAVFQTAICSITGNLATRIKNWKPFTEKAVLVLSISIFVAYIAITLQHYCYFLNKQPSRTGNTVDNWRLHEMAKKNVTVLSEAIEHAAEFPFETEFGQRLWTQVLKQGRLTTEDNEFYRVWHDWMKYGFLDHFDFYKKQFQEMMKIYPKIQPAFGNQNEMITKIGEDCEHRTLAVSSEAALQLLRRARKLQKQVRIFKGEEKLFETMKYFWITTNGGEYVGSKIEQIFNSGIYQFWKQFLFTY</sequence>
<evidence type="ECO:0000313" key="2">
    <source>
        <dbReference type="EMBL" id="CAL8146904.1"/>
    </source>
</evidence>
<proteinExistence type="predicted"/>
<gene>
    <name evidence="2" type="ORF">ODALV1_LOCUS30973</name>
</gene>
<name>A0ABP1S9K6_9HEXA</name>
<dbReference type="Proteomes" id="UP001642540">
    <property type="component" value="Unassembled WGS sequence"/>
</dbReference>
<organism evidence="2 3">
    <name type="scientific">Orchesella dallaii</name>
    <dbReference type="NCBI Taxonomy" id="48710"/>
    <lineage>
        <taxon>Eukaryota</taxon>
        <taxon>Metazoa</taxon>
        <taxon>Ecdysozoa</taxon>
        <taxon>Arthropoda</taxon>
        <taxon>Hexapoda</taxon>
        <taxon>Collembola</taxon>
        <taxon>Entomobryomorpha</taxon>
        <taxon>Entomobryoidea</taxon>
        <taxon>Orchesellidae</taxon>
        <taxon>Orchesellinae</taxon>
        <taxon>Orchesella</taxon>
    </lineage>
</organism>
<keyword evidence="1" id="KW-1133">Transmembrane helix</keyword>
<comment type="caution">
    <text evidence="2">The sequence shown here is derived from an EMBL/GenBank/DDBJ whole genome shotgun (WGS) entry which is preliminary data.</text>
</comment>
<feature type="transmembrane region" description="Helical" evidence="1">
    <location>
        <begin position="255"/>
        <end position="271"/>
    </location>
</feature>
<accession>A0ABP1S9K6</accession>
<dbReference type="Gene3D" id="1.10.287.70">
    <property type="match status" value="1"/>
</dbReference>
<feature type="transmembrane region" description="Helical" evidence="1">
    <location>
        <begin position="763"/>
        <end position="785"/>
    </location>
</feature>
<evidence type="ECO:0000313" key="3">
    <source>
        <dbReference type="Proteomes" id="UP001642540"/>
    </source>
</evidence>
<feature type="transmembrane region" description="Helical" evidence="1">
    <location>
        <begin position="230"/>
        <end position="248"/>
    </location>
</feature>
<keyword evidence="1" id="KW-0812">Transmembrane</keyword>
<reference evidence="2 3" key="1">
    <citation type="submission" date="2024-08" db="EMBL/GenBank/DDBJ databases">
        <authorList>
            <person name="Cucini C."/>
            <person name="Frati F."/>
        </authorList>
    </citation>
    <scope>NUCLEOTIDE SEQUENCE [LARGE SCALE GENOMIC DNA]</scope>
</reference>
<keyword evidence="1" id="KW-0472">Membrane</keyword>
<dbReference type="EMBL" id="CAXLJM020000164">
    <property type="protein sequence ID" value="CAL8146904.1"/>
    <property type="molecule type" value="Genomic_DNA"/>
</dbReference>
<protein>
    <submittedName>
        <fullName evidence="2">Uncharacterized protein</fullName>
    </submittedName>
</protein>